<comment type="caution">
    <text evidence="1">The sequence shown here is derived from an EMBL/GenBank/DDBJ whole genome shotgun (WGS) entry which is preliminary data.</text>
</comment>
<proteinExistence type="predicted"/>
<dbReference type="EMBL" id="CAJRAU010000003">
    <property type="protein sequence ID" value="CAG5069548.1"/>
    <property type="molecule type" value="Genomic_DNA"/>
</dbReference>
<evidence type="ECO:0000313" key="1">
    <source>
        <dbReference type="EMBL" id="CAG5069548.1"/>
    </source>
</evidence>
<gene>
    <name evidence="1" type="ORF">DYBT9623_02284</name>
</gene>
<protein>
    <submittedName>
        <fullName evidence="1">Uncharacterized protein</fullName>
    </submittedName>
</protein>
<keyword evidence="2" id="KW-1185">Reference proteome</keyword>
<reference evidence="1 2" key="1">
    <citation type="submission" date="2021-04" db="EMBL/GenBank/DDBJ databases">
        <authorList>
            <person name="Rodrigo-Torres L."/>
            <person name="Arahal R. D."/>
            <person name="Lucena T."/>
        </authorList>
    </citation>
    <scope>NUCLEOTIDE SEQUENCE [LARGE SCALE GENOMIC DNA]</scope>
    <source>
        <strain evidence="1 2">CECT 9623</strain>
    </source>
</reference>
<dbReference type="Proteomes" id="UP000679725">
    <property type="component" value="Unassembled WGS sequence"/>
</dbReference>
<sequence>MEAPYIRKDDQSVESLKVVSYKALILLGDVEY</sequence>
<evidence type="ECO:0000313" key="2">
    <source>
        <dbReference type="Proteomes" id="UP000679725"/>
    </source>
</evidence>
<organism evidence="1 2">
    <name type="scientific">Dyadobacter linearis</name>
    <dbReference type="NCBI Taxonomy" id="2823330"/>
    <lineage>
        <taxon>Bacteria</taxon>
        <taxon>Pseudomonadati</taxon>
        <taxon>Bacteroidota</taxon>
        <taxon>Cytophagia</taxon>
        <taxon>Cytophagales</taxon>
        <taxon>Spirosomataceae</taxon>
        <taxon>Dyadobacter</taxon>
    </lineage>
</organism>
<accession>A0ABN7R8S9</accession>
<name>A0ABN7R8S9_9BACT</name>